<feature type="domain" description="Peptidase M12B" evidence="6">
    <location>
        <begin position="26"/>
        <end position="227"/>
    </location>
</feature>
<keyword evidence="4 7" id="KW-0482">Metalloprotease</keyword>
<organism evidence="7">
    <name type="scientific">Ixodes ricinus</name>
    <name type="common">Common tick</name>
    <name type="synonym">Acarus ricinus</name>
    <dbReference type="NCBI Taxonomy" id="34613"/>
    <lineage>
        <taxon>Eukaryota</taxon>
        <taxon>Metazoa</taxon>
        <taxon>Ecdysozoa</taxon>
        <taxon>Arthropoda</taxon>
        <taxon>Chelicerata</taxon>
        <taxon>Arachnida</taxon>
        <taxon>Acari</taxon>
        <taxon>Parasitiformes</taxon>
        <taxon>Ixodida</taxon>
        <taxon>Ixodoidea</taxon>
        <taxon>Ixodidae</taxon>
        <taxon>Ixodinae</taxon>
        <taxon>Ixodes</taxon>
    </lineage>
</organism>
<dbReference type="InterPro" id="IPR024079">
    <property type="entry name" value="MetalloPept_cat_dom_sf"/>
</dbReference>
<keyword evidence="2" id="KW-0378">Hydrolase</keyword>
<dbReference type="PANTHER" id="PTHR11905:SF159">
    <property type="entry name" value="ADAM METALLOPROTEASE"/>
    <property type="match status" value="1"/>
</dbReference>
<dbReference type="GO" id="GO:0004222">
    <property type="term" value="F:metalloendopeptidase activity"/>
    <property type="evidence" value="ECO:0007669"/>
    <property type="project" value="InterPro"/>
</dbReference>
<dbReference type="PROSITE" id="PS50215">
    <property type="entry name" value="ADAM_MEPRO"/>
    <property type="match status" value="1"/>
</dbReference>
<evidence type="ECO:0000259" key="6">
    <source>
        <dbReference type="PROSITE" id="PS50215"/>
    </source>
</evidence>
<dbReference type="Gene3D" id="3.40.390.10">
    <property type="entry name" value="Collagenase (Catalytic Domain)"/>
    <property type="match status" value="1"/>
</dbReference>
<dbReference type="EMBL" id="GADI01007269">
    <property type="protein sequence ID" value="JAA66539.1"/>
    <property type="molecule type" value="mRNA"/>
</dbReference>
<name>A0A0K8R7S2_IXORI</name>
<comment type="caution">
    <text evidence="5">Lacks conserved residue(s) required for the propagation of feature annotation.</text>
</comment>
<evidence type="ECO:0000256" key="4">
    <source>
        <dbReference type="ARBA" id="ARBA00023049"/>
    </source>
</evidence>
<keyword evidence="3" id="KW-0862">Zinc</keyword>
<sequence length="329" mass="36854">MKSWVLCMALGGIIVGANTISIVQNITLGVRFVCDTSFVKARKEKNHTTPLREYLSIFLNAVQLYLRESECPKIILVLTGVNETTEEEESGFEKTENELGEKTLDPTFTLGMFQKWVQSNINFKNDDIVFLLTSLQIDDHVGHGISKNGYSYFNEICSLGVGLVHDSGFMFDGVVYMAQQIAHMLGSLWDISEKCPESGKTLMATVSGPRGLSECSKEAFRQQYNNYTMKDVCWKKTLKPDVSSNWSLPATYFQTENYCLTRHSSRVFKCPEGNRYYVGDVSKCFMGCCENNTKDASGFKYSVPDGTSCGDKKICIATVCSEFSKQDSD</sequence>
<protein>
    <submittedName>
        <fullName evidence="7">Putative metalloprotease</fullName>
    </submittedName>
</protein>
<reference evidence="7" key="1">
    <citation type="submission" date="2012-12" db="EMBL/GenBank/DDBJ databases">
        <title>Identification and characterization of a phenylalanine ammonia-lyase gene family in Isatis indigotica Fort.</title>
        <authorList>
            <person name="Liu Q."/>
            <person name="Chen J."/>
            <person name="Zhou X."/>
            <person name="Di P."/>
            <person name="Xiao Y."/>
            <person name="Xuan H."/>
            <person name="Zhang L."/>
            <person name="Chen W."/>
        </authorList>
    </citation>
    <scope>NUCLEOTIDE SEQUENCE</scope>
    <source>
        <tissue evidence="7">Salivary gland</tissue>
    </source>
</reference>
<evidence type="ECO:0000256" key="5">
    <source>
        <dbReference type="PROSITE-ProRule" id="PRU00276"/>
    </source>
</evidence>
<keyword evidence="1 7" id="KW-0645">Protease</keyword>
<dbReference type="SUPFAM" id="SSF55486">
    <property type="entry name" value="Metalloproteases ('zincins'), catalytic domain"/>
    <property type="match status" value="1"/>
</dbReference>
<proteinExistence type="evidence at transcript level"/>
<dbReference type="GO" id="GO:0006509">
    <property type="term" value="P:membrane protein ectodomain proteolysis"/>
    <property type="evidence" value="ECO:0007669"/>
    <property type="project" value="TreeGrafter"/>
</dbReference>
<accession>A0A0K8R7S2</accession>
<dbReference type="AlphaFoldDB" id="A0A0K8R7S2"/>
<dbReference type="PANTHER" id="PTHR11905">
    <property type="entry name" value="ADAM A DISINTEGRIN AND METALLOPROTEASE DOMAIN"/>
    <property type="match status" value="1"/>
</dbReference>
<evidence type="ECO:0000313" key="7">
    <source>
        <dbReference type="EMBL" id="JAA66539.1"/>
    </source>
</evidence>
<evidence type="ECO:0000256" key="1">
    <source>
        <dbReference type="ARBA" id="ARBA00022670"/>
    </source>
</evidence>
<evidence type="ECO:0000256" key="3">
    <source>
        <dbReference type="ARBA" id="ARBA00022833"/>
    </source>
</evidence>
<evidence type="ECO:0000256" key="2">
    <source>
        <dbReference type="ARBA" id="ARBA00022801"/>
    </source>
</evidence>
<dbReference type="InterPro" id="IPR001590">
    <property type="entry name" value="Peptidase_M12B"/>
</dbReference>